<evidence type="ECO:0000256" key="2">
    <source>
        <dbReference type="ARBA" id="ARBA00033753"/>
    </source>
</evidence>
<accession>A0A1E7FH45</accession>
<dbReference type="PROSITE" id="PS51668">
    <property type="entry name" value="TSAA_2"/>
    <property type="match status" value="1"/>
</dbReference>
<keyword evidence="1" id="KW-0949">S-adenosyl-L-methionine</keyword>
<evidence type="ECO:0000256" key="1">
    <source>
        <dbReference type="ARBA" id="ARBA00022691"/>
    </source>
</evidence>
<dbReference type="PANTHER" id="PTHR12818">
    <property type="entry name" value="TRNA (ADENINE(37)-N6)-METHYLTRANSFERASE"/>
    <property type="match status" value="1"/>
</dbReference>
<keyword evidence="5" id="KW-1185">Reference proteome</keyword>
<dbReference type="Pfam" id="PF01980">
    <property type="entry name" value="TrmO_N"/>
    <property type="match status" value="1"/>
</dbReference>
<dbReference type="AlphaFoldDB" id="A0A1E7FH45"/>
<dbReference type="NCBIfam" id="TIGR00104">
    <property type="entry name" value="tRNA_TsaA"/>
    <property type="match status" value="1"/>
</dbReference>
<dbReference type="EMBL" id="KV784357">
    <property type="protein sequence ID" value="OEU17490.1"/>
    <property type="molecule type" value="Genomic_DNA"/>
</dbReference>
<evidence type="ECO:0000259" key="3">
    <source>
        <dbReference type="PROSITE" id="PS51668"/>
    </source>
</evidence>
<organism evidence="4 5">
    <name type="scientific">Fragilariopsis cylindrus CCMP1102</name>
    <dbReference type="NCBI Taxonomy" id="635003"/>
    <lineage>
        <taxon>Eukaryota</taxon>
        <taxon>Sar</taxon>
        <taxon>Stramenopiles</taxon>
        <taxon>Ochrophyta</taxon>
        <taxon>Bacillariophyta</taxon>
        <taxon>Bacillariophyceae</taxon>
        <taxon>Bacillariophycidae</taxon>
        <taxon>Bacillariales</taxon>
        <taxon>Bacillariaceae</taxon>
        <taxon>Fragilariopsis</taxon>
    </lineage>
</organism>
<dbReference type="InterPro" id="IPR036414">
    <property type="entry name" value="YaeB_N_sf"/>
</dbReference>
<proteinExistence type="inferred from homology"/>
<feature type="non-terminal residue" evidence="4">
    <location>
        <position position="1"/>
    </location>
</feature>
<comment type="similarity">
    <text evidence="2">Belongs to the tRNA methyltransferase O family.</text>
</comment>
<evidence type="ECO:0000313" key="5">
    <source>
        <dbReference type="Proteomes" id="UP000095751"/>
    </source>
</evidence>
<feature type="non-terminal residue" evidence="4">
    <location>
        <position position="143"/>
    </location>
</feature>
<dbReference type="OrthoDB" id="4882at2759"/>
<dbReference type="InParanoid" id="A0A1E7FH45"/>
<dbReference type="CDD" id="cd09281">
    <property type="entry name" value="UPF0066"/>
    <property type="match status" value="1"/>
</dbReference>
<dbReference type="SUPFAM" id="SSF118196">
    <property type="entry name" value="YaeB-like"/>
    <property type="match status" value="1"/>
</dbReference>
<feature type="domain" description="TsaA-like" evidence="3">
    <location>
        <begin position="1"/>
        <end position="143"/>
    </location>
</feature>
<protein>
    <submittedName>
        <fullName evidence="4">UPF0066-domain-containing protein</fullName>
    </submittedName>
</protein>
<gene>
    <name evidence="4" type="ORF">FRACYDRAFT_161713</name>
</gene>
<name>A0A1E7FH45_9STRA</name>
<reference evidence="4 5" key="1">
    <citation type="submission" date="2016-09" db="EMBL/GenBank/DDBJ databases">
        <title>Extensive genetic diversity and differential bi-allelic expression allows diatom success in the polar Southern Ocean.</title>
        <authorList>
            <consortium name="DOE Joint Genome Institute"/>
            <person name="Mock T."/>
            <person name="Otillar R.P."/>
            <person name="Strauss J."/>
            <person name="Dupont C."/>
            <person name="Frickenhaus S."/>
            <person name="Maumus F."/>
            <person name="Mcmullan M."/>
            <person name="Sanges R."/>
            <person name="Schmutz J."/>
            <person name="Toseland A."/>
            <person name="Valas R."/>
            <person name="Veluchamy A."/>
            <person name="Ward B.J."/>
            <person name="Allen A."/>
            <person name="Barry K."/>
            <person name="Falciatore A."/>
            <person name="Ferrante M."/>
            <person name="Fortunato A.E."/>
            <person name="Gloeckner G."/>
            <person name="Gruber A."/>
            <person name="Hipkin R."/>
            <person name="Janech M."/>
            <person name="Kroth P."/>
            <person name="Leese F."/>
            <person name="Lindquist E."/>
            <person name="Lyon B.R."/>
            <person name="Martin J."/>
            <person name="Mayer C."/>
            <person name="Parker M."/>
            <person name="Quesneville H."/>
            <person name="Raymond J."/>
            <person name="Uhlig C."/>
            <person name="Valentin K.U."/>
            <person name="Worden A.Z."/>
            <person name="Armbrust E.V."/>
            <person name="Bowler C."/>
            <person name="Green B."/>
            <person name="Moulton V."/>
            <person name="Van Oosterhout C."/>
            <person name="Grigoriev I."/>
        </authorList>
    </citation>
    <scope>NUCLEOTIDE SEQUENCE [LARGE SCALE GENOMIC DNA]</scope>
    <source>
        <strain evidence="4 5">CCMP1102</strain>
    </source>
</reference>
<dbReference type="KEGG" id="fcy:FRACYDRAFT_161713"/>
<dbReference type="InterPro" id="IPR023370">
    <property type="entry name" value="TrmO-like_N"/>
</dbReference>
<dbReference type="InterPro" id="IPR040372">
    <property type="entry name" value="YaeB-like"/>
</dbReference>
<evidence type="ECO:0000313" key="4">
    <source>
        <dbReference type="EMBL" id="OEU17490.1"/>
    </source>
</evidence>
<dbReference type="Proteomes" id="UP000095751">
    <property type="component" value="Unassembled WGS sequence"/>
</dbReference>
<sequence>IGVIRSIYRLCVGTPRQGLLCQDARGRIELAKLGDSSAAAAVSGLEEFSYIWVLFHFHLNNKSGGGKKVKSKISPPALGGEKVGIFCTRTPHRYNPIGITLCKLDRVQINGPHDVTLHVSGLDLVDGTPVIDIKPYVSVYDSV</sequence>
<dbReference type="PANTHER" id="PTHR12818:SF0">
    <property type="entry name" value="TRNA (ADENINE(37)-N6)-METHYLTRANSFERASE"/>
    <property type="match status" value="1"/>
</dbReference>
<dbReference type="Gene3D" id="2.40.30.70">
    <property type="entry name" value="YaeB-like"/>
    <property type="match status" value="1"/>
</dbReference>
<dbReference type="InterPro" id="IPR036413">
    <property type="entry name" value="YaeB-like_sf"/>
</dbReference>